<dbReference type="InterPro" id="IPR016064">
    <property type="entry name" value="NAD/diacylglycerol_kinase_sf"/>
</dbReference>
<evidence type="ECO:0000313" key="3">
    <source>
        <dbReference type="EMBL" id="RMX60781.1"/>
    </source>
</evidence>
<dbReference type="GO" id="GO:0007165">
    <property type="term" value="P:signal transduction"/>
    <property type="evidence" value="ECO:0007669"/>
    <property type="project" value="InterPro"/>
</dbReference>
<evidence type="ECO:0000259" key="2">
    <source>
        <dbReference type="PROSITE" id="PS50146"/>
    </source>
</evidence>
<dbReference type="InterPro" id="IPR037607">
    <property type="entry name" value="DGK"/>
</dbReference>
<gene>
    <name evidence="3" type="ORF">pdam_00024626</name>
</gene>
<feature type="non-terminal residue" evidence="3">
    <location>
        <position position="1"/>
    </location>
</feature>
<organism evidence="3 4">
    <name type="scientific">Pocillopora damicornis</name>
    <name type="common">Cauliflower coral</name>
    <name type="synonym">Millepora damicornis</name>
    <dbReference type="NCBI Taxonomy" id="46731"/>
    <lineage>
        <taxon>Eukaryota</taxon>
        <taxon>Metazoa</taxon>
        <taxon>Cnidaria</taxon>
        <taxon>Anthozoa</taxon>
        <taxon>Hexacorallia</taxon>
        <taxon>Scleractinia</taxon>
        <taxon>Astrocoeniina</taxon>
        <taxon>Pocilloporidae</taxon>
        <taxon>Pocillopora</taxon>
    </lineage>
</organism>
<reference evidence="3 4" key="1">
    <citation type="journal article" date="2018" name="Sci. Rep.">
        <title>Comparative analysis of the Pocillopora damicornis genome highlights role of immune system in coral evolution.</title>
        <authorList>
            <person name="Cunning R."/>
            <person name="Bay R.A."/>
            <person name="Gillette P."/>
            <person name="Baker A.C."/>
            <person name="Traylor-Knowles N."/>
        </authorList>
    </citation>
    <scope>NUCLEOTIDE SEQUENCE [LARGE SCALE GENOMIC DNA]</scope>
    <source>
        <strain evidence="3">RSMAS</strain>
        <tissue evidence="3">Whole animal</tissue>
    </source>
</reference>
<proteinExistence type="predicted"/>
<evidence type="ECO:0000313" key="4">
    <source>
        <dbReference type="Proteomes" id="UP000275408"/>
    </source>
</evidence>
<accession>A0A3M6V4D9</accession>
<dbReference type="Gene3D" id="3.40.50.10330">
    <property type="entry name" value="Probable inorganic polyphosphate/atp-NAD kinase, domain 1"/>
    <property type="match status" value="1"/>
</dbReference>
<dbReference type="SMART" id="SM00046">
    <property type="entry name" value="DAGKc"/>
    <property type="match status" value="1"/>
</dbReference>
<sequence length="147" mass="15802">KSVRKMKLTRFYLRQNIEPLGSLCICIGSLPPGLFPPGSQPLLVLVNSKSGGGQGADMFTAFQRLLNPNQVYSLLEGGHYQVYAFRSISDFRVLICGGDGTVGWVLTCLDDVVQEMKCKLPASAVLPLGIGNDLSRVLHWGGGYSGG</sequence>
<protein>
    <recommendedName>
        <fullName evidence="2">DAGKc domain-containing protein</fullName>
    </recommendedName>
</protein>
<dbReference type="AlphaFoldDB" id="A0A3M6V4D9"/>
<name>A0A3M6V4D9_POCDA</name>
<keyword evidence="1" id="KW-0479">Metal-binding</keyword>
<dbReference type="PANTHER" id="PTHR11255:SF54">
    <property type="entry name" value="DIACYLGLYCEROL KINASE THETA"/>
    <property type="match status" value="1"/>
</dbReference>
<dbReference type="OrthoDB" id="242257at2759"/>
<feature type="domain" description="DAGKc" evidence="2">
    <location>
        <begin position="37"/>
        <end position="147"/>
    </location>
</feature>
<dbReference type="GO" id="GO:0016020">
    <property type="term" value="C:membrane"/>
    <property type="evidence" value="ECO:0007669"/>
    <property type="project" value="UniProtKB-SubCell"/>
</dbReference>
<evidence type="ECO:0000256" key="1">
    <source>
        <dbReference type="ARBA" id="ARBA00022771"/>
    </source>
</evidence>
<comment type="caution">
    <text evidence="3">The sequence shown here is derived from an EMBL/GenBank/DDBJ whole genome shotgun (WGS) entry which is preliminary data.</text>
</comment>
<dbReference type="InterPro" id="IPR017438">
    <property type="entry name" value="ATP-NAD_kinase_N"/>
</dbReference>
<keyword evidence="1" id="KW-0863">Zinc-finger</keyword>
<dbReference type="SUPFAM" id="SSF111331">
    <property type="entry name" value="NAD kinase/diacylglycerol kinase-like"/>
    <property type="match status" value="1"/>
</dbReference>
<dbReference type="Pfam" id="PF00781">
    <property type="entry name" value="DAGK_cat"/>
    <property type="match status" value="1"/>
</dbReference>
<keyword evidence="1" id="KW-0862">Zinc</keyword>
<dbReference type="PANTHER" id="PTHR11255">
    <property type="entry name" value="DIACYLGLYCEROL KINASE"/>
    <property type="match status" value="1"/>
</dbReference>
<dbReference type="InterPro" id="IPR001206">
    <property type="entry name" value="Diacylglycerol_kinase_cat_dom"/>
</dbReference>
<dbReference type="PROSITE" id="PS50146">
    <property type="entry name" value="DAGK"/>
    <property type="match status" value="1"/>
</dbReference>
<keyword evidence="4" id="KW-1185">Reference proteome</keyword>
<dbReference type="EMBL" id="RCHS01000119">
    <property type="protein sequence ID" value="RMX60781.1"/>
    <property type="molecule type" value="Genomic_DNA"/>
</dbReference>
<dbReference type="GO" id="GO:0004143">
    <property type="term" value="F:ATP-dependent diacylglycerol kinase activity"/>
    <property type="evidence" value="ECO:0007669"/>
    <property type="project" value="InterPro"/>
</dbReference>
<dbReference type="Proteomes" id="UP000275408">
    <property type="component" value="Unassembled WGS sequence"/>
</dbReference>
<dbReference type="GO" id="GO:0008270">
    <property type="term" value="F:zinc ion binding"/>
    <property type="evidence" value="ECO:0007669"/>
    <property type="project" value="UniProtKB-KW"/>
</dbReference>